<accession>A0ABU5C412</accession>
<dbReference type="PROSITE" id="PS51096">
    <property type="entry name" value="PTS_EIIA_TYPE_4"/>
    <property type="match status" value="1"/>
</dbReference>
<dbReference type="PANTHER" id="PTHR38594">
    <property type="entry name" value="PEP-DEPENDENT DIHYDROXYACETONE KINASE, PHOSPHORYL DONOR SUBUNIT DHAM"/>
    <property type="match status" value="1"/>
</dbReference>
<dbReference type="Gene3D" id="3.40.50.510">
    <property type="entry name" value="Phosphotransferase system, mannose-type IIA component"/>
    <property type="match status" value="1"/>
</dbReference>
<evidence type="ECO:0000313" key="8">
    <source>
        <dbReference type="Proteomes" id="UP001281447"/>
    </source>
</evidence>
<comment type="subunit">
    <text evidence="5">Homodimer. The dihydroxyacetone kinase complex is composed of a homodimer of DhaM, a homodimer of DhaK and the subunit DhaL.</text>
</comment>
<evidence type="ECO:0000259" key="6">
    <source>
        <dbReference type="PROSITE" id="PS51096"/>
    </source>
</evidence>
<dbReference type="SUPFAM" id="SSF53062">
    <property type="entry name" value="PTS system fructose IIA component-like"/>
    <property type="match status" value="1"/>
</dbReference>
<dbReference type="InterPro" id="IPR039643">
    <property type="entry name" value="DhaM"/>
</dbReference>
<evidence type="ECO:0000256" key="4">
    <source>
        <dbReference type="ARBA" id="ARBA00022679"/>
    </source>
</evidence>
<dbReference type="Pfam" id="PF03610">
    <property type="entry name" value="EIIA-man"/>
    <property type="match status" value="1"/>
</dbReference>
<dbReference type="InterPro" id="IPR004701">
    <property type="entry name" value="PTS_EIIA_man-typ"/>
</dbReference>
<organism evidence="7 8">
    <name type="scientific">Tigheibacillus halophilus</name>
    <dbReference type="NCBI Taxonomy" id="361280"/>
    <lineage>
        <taxon>Bacteria</taxon>
        <taxon>Bacillati</taxon>
        <taxon>Bacillota</taxon>
        <taxon>Bacilli</taxon>
        <taxon>Bacillales</taxon>
        <taxon>Bacillaceae</taxon>
        <taxon>Tigheibacillus</taxon>
    </lineage>
</organism>
<keyword evidence="4 7" id="KW-0808">Transferase</keyword>
<name>A0ABU5C412_9BACI</name>
<keyword evidence="8" id="KW-1185">Reference proteome</keyword>
<dbReference type="Proteomes" id="UP001281447">
    <property type="component" value="Unassembled WGS sequence"/>
</dbReference>
<feature type="domain" description="PTS EIIA type-4" evidence="6">
    <location>
        <begin position="3"/>
        <end position="123"/>
    </location>
</feature>
<dbReference type="InterPro" id="IPR012844">
    <property type="entry name" value="DhaM_N"/>
</dbReference>
<dbReference type="RefSeq" id="WP_390356731.1">
    <property type="nucleotide sequence ID" value="NZ_JBHUIZ010000013.1"/>
</dbReference>
<reference evidence="7 8" key="1">
    <citation type="submission" date="2023-10" db="EMBL/GenBank/DDBJ databases">
        <title>Virgibacillus halophilus 5B73C genome.</title>
        <authorList>
            <person name="Miliotis G."/>
            <person name="Sengupta P."/>
            <person name="Hameed A."/>
            <person name="Chuvochina M."/>
            <person name="Mcdonagh F."/>
            <person name="Simpson A.C."/>
            <person name="Singh N.K."/>
            <person name="Rekha P.D."/>
            <person name="Raman K."/>
            <person name="Hugenholtz P."/>
            <person name="Venkateswaran K."/>
        </authorList>
    </citation>
    <scope>NUCLEOTIDE SEQUENCE [LARGE SCALE GENOMIC DNA]</scope>
    <source>
        <strain evidence="7 8">5B73C</strain>
    </source>
</reference>
<comment type="catalytic activity">
    <reaction evidence="1">
        <text>dihydroxyacetone + phosphoenolpyruvate = dihydroxyacetone phosphate + pyruvate</text>
        <dbReference type="Rhea" id="RHEA:18381"/>
        <dbReference type="ChEBI" id="CHEBI:15361"/>
        <dbReference type="ChEBI" id="CHEBI:16016"/>
        <dbReference type="ChEBI" id="CHEBI:57642"/>
        <dbReference type="ChEBI" id="CHEBI:58702"/>
        <dbReference type="EC" id="2.7.1.121"/>
    </reaction>
</comment>
<sequence length="123" mass="13006">MAKVGIVLVSHSPKIAAGLQELIGQVITDIPVETAGGTEDNGIGTSIDKIMAAMKKADEGAGVLVFYDLGSAKMNAEMAVEMMETEQIIVMETPLVESAYVAAVESNMGKSLEEVQKTVEKDF</sequence>
<evidence type="ECO:0000313" key="7">
    <source>
        <dbReference type="EMBL" id="MDY0393309.1"/>
    </source>
</evidence>
<evidence type="ECO:0000256" key="5">
    <source>
        <dbReference type="ARBA" id="ARBA00046577"/>
    </source>
</evidence>
<gene>
    <name evidence="7" type="primary">dhaM</name>
    <name evidence="7" type="ORF">RWE15_01290</name>
</gene>
<dbReference type="InterPro" id="IPR036662">
    <property type="entry name" value="PTS_EIIA_man-typ_sf"/>
</dbReference>
<comment type="function">
    <text evidence="2">Component of the dihydroxyacetone kinase complex, which is responsible for the phosphoenolpyruvate (PEP)-dependent phosphorylation of dihydroxyacetone. DhaM serves as the phosphoryl donor. Is phosphorylated by phosphoenolpyruvate in an EI- and HPr-dependent reaction, and a phosphorelay system on histidine residues finally leads to phosphoryl transfer to DhaL and dihydroxyacetone.</text>
</comment>
<evidence type="ECO:0000256" key="2">
    <source>
        <dbReference type="ARBA" id="ARBA00002788"/>
    </source>
</evidence>
<evidence type="ECO:0000256" key="3">
    <source>
        <dbReference type="ARBA" id="ARBA00012095"/>
    </source>
</evidence>
<proteinExistence type="predicted"/>
<comment type="caution">
    <text evidence="7">The sequence shown here is derived from an EMBL/GenBank/DDBJ whole genome shotgun (WGS) entry which is preliminary data.</text>
</comment>
<keyword evidence="7" id="KW-0418">Kinase</keyword>
<dbReference type="PANTHER" id="PTHR38594:SF1">
    <property type="entry name" value="PEP-DEPENDENT DIHYDROXYACETONE KINASE, PHOSPHORYL DONOR SUBUNIT DHAM"/>
    <property type="match status" value="1"/>
</dbReference>
<protein>
    <recommendedName>
        <fullName evidence="3">phosphoenolpyruvate--glycerone phosphotransferase</fullName>
        <ecNumber evidence="3">2.7.1.121</ecNumber>
    </recommendedName>
</protein>
<dbReference type="NCBIfam" id="TIGR02364">
    <property type="entry name" value="dha_pts"/>
    <property type="match status" value="1"/>
</dbReference>
<evidence type="ECO:0000256" key="1">
    <source>
        <dbReference type="ARBA" id="ARBA00001113"/>
    </source>
</evidence>
<dbReference type="GO" id="GO:0047324">
    <property type="term" value="F:phosphoenolpyruvate-glycerone phosphotransferase activity"/>
    <property type="evidence" value="ECO:0007669"/>
    <property type="project" value="UniProtKB-EC"/>
</dbReference>
<dbReference type="EMBL" id="JAWDIP010000003">
    <property type="protein sequence ID" value="MDY0393309.1"/>
    <property type="molecule type" value="Genomic_DNA"/>
</dbReference>
<dbReference type="EC" id="2.7.1.121" evidence="3"/>